<dbReference type="Gene3D" id="3.30.230.10">
    <property type="match status" value="1"/>
</dbReference>
<dbReference type="InterPro" id="IPR013750">
    <property type="entry name" value="GHMP_kinase_C_dom"/>
</dbReference>
<dbReference type="SUPFAM" id="SSF54211">
    <property type="entry name" value="Ribosomal protein S5 domain 2-like"/>
    <property type="match status" value="1"/>
</dbReference>
<dbReference type="PRINTS" id="PR00959">
    <property type="entry name" value="MEVGALKINASE"/>
</dbReference>
<organism evidence="9 10">
    <name type="scientific">Brachybacterium hainanense</name>
    <dbReference type="NCBI Taxonomy" id="1541174"/>
    <lineage>
        <taxon>Bacteria</taxon>
        <taxon>Bacillati</taxon>
        <taxon>Actinomycetota</taxon>
        <taxon>Actinomycetes</taxon>
        <taxon>Micrococcales</taxon>
        <taxon>Dermabacteraceae</taxon>
        <taxon>Brachybacterium</taxon>
    </lineage>
</organism>
<dbReference type="EC" id="2.7.4.2" evidence="2"/>
<dbReference type="RefSeq" id="WP_376977919.1">
    <property type="nucleotide sequence ID" value="NZ_JBHLSV010000002.1"/>
</dbReference>
<keyword evidence="4" id="KW-0547">Nucleotide-binding</keyword>
<dbReference type="SUPFAM" id="SSF55060">
    <property type="entry name" value="GHMP Kinase, C-terminal domain"/>
    <property type="match status" value="1"/>
</dbReference>
<keyword evidence="10" id="KW-1185">Reference proteome</keyword>
<reference evidence="9 10" key="1">
    <citation type="submission" date="2024-09" db="EMBL/GenBank/DDBJ databases">
        <authorList>
            <person name="Sun Q."/>
            <person name="Mori K."/>
        </authorList>
    </citation>
    <scope>NUCLEOTIDE SEQUENCE [LARGE SCALE GENOMIC DNA]</scope>
    <source>
        <strain evidence="9 10">CICC 10874</strain>
    </source>
</reference>
<sequence length="381" mass="40495">MIEKRAPGKLYIAGEYAVVEPGQPAVLVAVDRFISVRLEELAASAEAGRVHSSAYGKLPVVWTRDAEDAGIVLEHTPYDYVISALATLEELRRTRGLAPRYYDLHISTELDDTSGRKFGLGSSAAVVVATIAAIDEFYGLGLTRTERFQLALLATVQVSPRASGGDLAASTFGGWIRYTAPDRAALRAHLRAHGVEATLARGPWEQFSIAHLREPKALSLLVGWTGSPASTERLVDGVTRSDGVQHAREDQDAPADEPADYPAFLAASRDCLDALVAALASEQPEQVLVLVRRARRLLQRLGAISGILIETQKLRALCDIAESAGAAGKPSGAGGGDCGIVLVPREGGGLVEAGIESAWREQGIRLLDLAVHPAEGEADGR</sequence>
<evidence type="ECO:0000313" key="9">
    <source>
        <dbReference type="EMBL" id="MFC0672825.1"/>
    </source>
</evidence>
<dbReference type="InterPro" id="IPR035102">
    <property type="entry name" value="Phosphomevalonate_kinase"/>
</dbReference>
<keyword evidence="6" id="KW-0067">ATP-binding</keyword>
<protein>
    <recommendedName>
        <fullName evidence="2">phosphomevalonate kinase</fullName>
        <ecNumber evidence="2">2.7.4.2</ecNumber>
    </recommendedName>
</protein>
<accession>A0ABV6R769</accession>
<gene>
    <name evidence="9" type="ORF">ACFFF6_02515</name>
</gene>
<comment type="pathway">
    <text evidence="1">Isoprenoid biosynthesis; isopentenyl diphosphate biosynthesis via mevalonate pathway; isopentenyl diphosphate from (R)-mevalonate: step 2/3.</text>
</comment>
<dbReference type="Gene3D" id="3.30.70.890">
    <property type="entry name" value="GHMP kinase, C-terminal domain"/>
    <property type="match status" value="1"/>
</dbReference>
<evidence type="ECO:0000256" key="2">
    <source>
        <dbReference type="ARBA" id="ARBA00012958"/>
    </source>
</evidence>
<dbReference type="NCBIfam" id="TIGR01220">
    <property type="entry name" value="Pmev_kin_Gr_pos"/>
    <property type="match status" value="1"/>
</dbReference>
<dbReference type="InterPro" id="IPR005917">
    <property type="entry name" value="Pmev_kinase_bact"/>
</dbReference>
<dbReference type="InterPro" id="IPR006204">
    <property type="entry name" value="GHMP_kinase_N_dom"/>
</dbReference>
<dbReference type="InterPro" id="IPR014721">
    <property type="entry name" value="Ribsml_uS5_D2-typ_fold_subgr"/>
</dbReference>
<keyword evidence="3 9" id="KW-0808">Transferase</keyword>
<evidence type="ECO:0000256" key="1">
    <source>
        <dbReference type="ARBA" id="ARBA00005017"/>
    </source>
</evidence>
<dbReference type="PANTHER" id="PTHR31814">
    <property type="match status" value="1"/>
</dbReference>
<keyword evidence="5 9" id="KW-0418">Kinase</keyword>
<dbReference type="GO" id="GO:0004631">
    <property type="term" value="F:phosphomevalonate kinase activity"/>
    <property type="evidence" value="ECO:0007669"/>
    <property type="project" value="UniProtKB-EC"/>
</dbReference>
<feature type="domain" description="GHMP kinase N-terminal" evidence="7">
    <location>
        <begin position="87"/>
        <end position="174"/>
    </location>
</feature>
<dbReference type="Proteomes" id="UP001589793">
    <property type="component" value="Unassembled WGS sequence"/>
</dbReference>
<dbReference type="PANTHER" id="PTHR31814:SF2">
    <property type="entry name" value="PHOSPHOMEVALONATE KINASE"/>
    <property type="match status" value="1"/>
</dbReference>
<dbReference type="Pfam" id="PF00288">
    <property type="entry name" value="GHMP_kinases_N"/>
    <property type="match status" value="1"/>
</dbReference>
<evidence type="ECO:0000259" key="7">
    <source>
        <dbReference type="Pfam" id="PF00288"/>
    </source>
</evidence>
<feature type="domain" description="GHMP kinase C-terminal" evidence="8">
    <location>
        <begin position="295"/>
        <end position="346"/>
    </location>
</feature>
<comment type="caution">
    <text evidence="9">The sequence shown here is derived from an EMBL/GenBank/DDBJ whole genome shotgun (WGS) entry which is preliminary data.</text>
</comment>
<evidence type="ECO:0000256" key="6">
    <source>
        <dbReference type="ARBA" id="ARBA00022840"/>
    </source>
</evidence>
<name>A0ABV6R769_9MICO</name>
<dbReference type="InterPro" id="IPR020568">
    <property type="entry name" value="Ribosomal_Su5_D2-typ_SF"/>
</dbReference>
<dbReference type="InterPro" id="IPR036554">
    <property type="entry name" value="GHMP_kinase_C_sf"/>
</dbReference>
<dbReference type="EMBL" id="JBHLSV010000002">
    <property type="protein sequence ID" value="MFC0672825.1"/>
    <property type="molecule type" value="Genomic_DNA"/>
</dbReference>
<proteinExistence type="predicted"/>
<evidence type="ECO:0000256" key="3">
    <source>
        <dbReference type="ARBA" id="ARBA00022679"/>
    </source>
</evidence>
<dbReference type="Pfam" id="PF08544">
    <property type="entry name" value="GHMP_kinases_C"/>
    <property type="match status" value="1"/>
</dbReference>
<evidence type="ECO:0000259" key="8">
    <source>
        <dbReference type="Pfam" id="PF08544"/>
    </source>
</evidence>
<evidence type="ECO:0000256" key="4">
    <source>
        <dbReference type="ARBA" id="ARBA00022741"/>
    </source>
</evidence>
<evidence type="ECO:0000256" key="5">
    <source>
        <dbReference type="ARBA" id="ARBA00022777"/>
    </source>
</evidence>
<evidence type="ECO:0000313" key="10">
    <source>
        <dbReference type="Proteomes" id="UP001589793"/>
    </source>
</evidence>